<accession>A0ABT8QN91</accession>
<evidence type="ECO:0000313" key="2">
    <source>
        <dbReference type="Proteomes" id="UP001176021"/>
    </source>
</evidence>
<reference evidence="1" key="1">
    <citation type="submission" date="2022-05" db="EMBL/GenBank/DDBJ databases">
        <title>Expanded diversity of anoxic marine methylotrophy in a Black Sea sulfate reducing microorganism.</title>
        <authorList>
            <person name="Fischer P.Q."/>
            <person name="Stams A.J.M."/>
            <person name="Villanueva L."/>
            <person name="Sousa D.Z."/>
        </authorList>
    </citation>
    <scope>NUCLEOTIDE SEQUENCE</scope>
    <source>
        <strain evidence="1">P130</strain>
    </source>
</reference>
<dbReference type="Gene3D" id="1.20.1260.10">
    <property type="match status" value="1"/>
</dbReference>
<proteinExistence type="predicted"/>
<gene>
    <name evidence="1" type="ORF">M8H41_04345</name>
</gene>
<dbReference type="InterPro" id="IPR021617">
    <property type="entry name" value="DUF3231"/>
</dbReference>
<sequence length="176" mass="20240">MLTIVDLMDKFQKIADIGKSAREKQRIINVVEVFYIWDVLVTKLDALETIQIFEYMIKDNDLTLIKNRVKEGLLAGIDDMEALMRDYDLPFPMRPPADVSSTVQIEIVSDRDIFQMLYEVIAAFFPILGIGFMQSTTPDVRKGLKNHLLLTIELQEMLVEYGKLKGSLNQPPVYRP</sequence>
<dbReference type="EMBL" id="JAMJEV010000003">
    <property type="protein sequence ID" value="MDO0822089.1"/>
    <property type="molecule type" value="Genomic_DNA"/>
</dbReference>
<protein>
    <submittedName>
        <fullName evidence="1">DUF3231 family protein</fullName>
    </submittedName>
</protein>
<dbReference type="Pfam" id="PF11553">
    <property type="entry name" value="DUF3231"/>
    <property type="match status" value="1"/>
</dbReference>
<keyword evidence="2" id="KW-1185">Reference proteome</keyword>
<evidence type="ECO:0000313" key="1">
    <source>
        <dbReference type="EMBL" id="MDO0822089.1"/>
    </source>
</evidence>
<dbReference type="Proteomes" id="UP001176021">
    <property type="component" value="Unassembled WGS sequence"/>
</dbReference>
<dbReference type="InterPro" id="IPR012347">
    <property type="entry name" value="Ferritin-like"/>
</dbReference>
<name>A0ABT8QN91_9FIRM</name>
<comment type="caution">
    <text evidence="1">The sequence shown here is derived from an EMBL/GenBank/DDBJ whole genome shotgun (WGS) entry which is preliminary data.</text>
</comment>
<organism evidence="1 2">
    <name type="scientific">Desulfosporosinus nitroreducens</name>
    <dbReference type="NCBI Taxonomy" id="2018668"/>
    <lineage>
        <taxon>Bacteria</taxon>
        <taxon>Bacillati</taxon>
        <taxon>Bacillota</taxon>
        <taxon>Clostridia</taxon>
        <taxon>Eubacteriales</taxon>
        <taxon>Desulfitobacteriaceae</taxon>
        <taxon>Desulfosporosinus</taxon>
    </lineage>
</organism>
<dbReference type="RefSeq" id="WP_301998358.1">
    <property type="nucleotide sequence ID" value="NZ_JAMJEV010000003.1"/>
</dbReference>